<dbReference type="Gene3D" id="1.10.10.10">
    <property type="entry name" value="Winged helix-like DNA-binding domain superfamily/Winged helix DNA-binding domain"/>
    <property type="match status" value="1"/>
</dbReference>
<evidence type="ECO:0000256" key="1">
    <source>
        <dbReference type="ARBA" id="ARBA00023015"/>
    </source>
</evidence>
<dbReference type="PRINTS" id="PR00033">
    <property type="entry name" value="HTHASNC"/>
</dbReference>
<dbReference type="PROSITE" id="PS50956">
    <property type="entry name" value="HTH_ASNC_2"/>
    <property type="match status" value="1"/>
</dbReference>
<evidence type="ECO:0000259" key="4">
    <source>
        <dbReference type="PROSITE" id="PS50956"/>
    </source>
</evidence>
<dbReference type="Gene3D" id="3.30.70.920">
    <property type="match status" value="1"/>
</dbReference>
<comment type="caution">
    <text evidence="5">The sequence shown here is derived from an EMBL/GenBank/DDBJ whole genome shotgun (WGS) entry which is preliminary data.</text>
</comment>
<dbReference type="SUPFAM" id="SSF54909">
    <property type="entry name" value="Dimeric alpha+beta barrel"/>
    <property type="match status" value="1"/>
</dbReference>
<dbReference type="SMART" id="SM00344">
    <property type="entry name" value="HTH_ASNC"/>
    <property type="match status" value="1"/>
</dbReference>
<dbReference type="InterPro" id="IPR036390">
    <property type="entry name" value="WH_DNA-bd_sf"/>
</dbReference>
<dbReference type="PANTHER" id="PTHR30154:SF34">
    <property type="entry name" value="TRANSCRIPTIONAL REGULATOR AZLB"/>
    <property type="match status" value="1"/>
</dbReference>
<dbReference type="PANTHER" id="PTHR30154">
    <property type="entry name" value="LEUCINE-RESPONSIVE REGULATORY PROTEIN"/>
    <property type="match status" value="1"/>
</dbReference>
<evidence type="ECO:0000313" key="6">
    <source>
        <dbReference type="Proteomes" id="UP000609121"/>
    </source>
</evidence>
<dbReference type="Pfam" id="PF13412">
    <property type="entry name" value="HTH_24"/>
    <property type="match status" value="1"/>
</dbReference>
<reference evidence="5" key="1">
    <citation type="submission" date="2020-09" db="EMBL/GenBank/DDBJ databases">
        <title>A novel bacterium of genus Mangrovicoccus, isolated from South China Sea.</title>
        <authorList>
            <person name="Huang H."/>
            <person name="Mo K."/>
            <person name="Hu Y."/>
        </authorList>
    </citation>
    <scope>NUCLEOTIDE SEQUENCE</scope>
    <source>
        <strain evidence="5">HB182678</strain>
    </source>
</reference>
<sequence length="168" mass="19308">MRAQTRRLSFGQTELDGTDIRILQVLQDEGRISKSDLAARVHLSNSACFERMRRLEQSGIIRSYHARLDLDLMEDLQIFQTHVVLGSHRQEDFTRFEAYVAANDMIAECYGLGGGIDYSLTCVARRISDYQGLIDDLLSRGLNVERYYTYVVTKQVKRREIGIDRLLG</sequence>
<dbReference type="RefSeq" id="WP_193180465.1">
    <property type="nucleotide sequence ID" value="NZ_JACVXA010000010.1"/>
</dbReference>
<dbReference type="AlphaFoldDB" id="A0A8J6YTY6"/>
<gene>
    <name evidence="5" type="ORF">ICN82_05345</name>
</gene>
<accession>A0A8J6YTY6</accession>
<evidence type="ECO:0000256" key="3">
    <source>
        <dbReference type="ARBA" id="ARBA00023163"/>
    </source>
</evidence>
<dbReference type="GO" id="GO:0043565">
    <property type="term" value="F:sequence-specific DNA binding"/>
    <property type="evidence" value="ECO:0007669"/>
    <property type="project" value="InterPro"/>
</dbReference>
<dbReference type="EMBL" id="JACVXA010000010">
    <property type="protein sequence ID" value="MBE3637630.1"/>
    <property type="molecule type" value="Genomic_DNA"/>
</dbReference>
<protein>
    <submittedName>
        <fullName evidence="5">Lrp/AsnC family transcriptional regulator</fullName>
    </submittedName>
</protein>
<dbReference type="InterPro" id="IPR019888">
    <property type="entry name" value="Tscrpt_reg_AsnC-like"/>
</dbReference>
<evidence type="ECO:0000256" key="2">
    <source>
        <dbReference type="ARBA" id="ARBA00023125"/>
    </source>
</evidence>
<dbReference type="InterPro" id="IPR019887">
    <property type="entry name" value="Tscrpt_reg_AsnC/Lrp_C"/>
</dbReference>
<feature type="domain" description="HTH asnC-type" evidence="4">
    <location>
        <begin position="15"/>
        <end position="88"/>
    </location>
</feature>
<keyword evidence="3" id="KW-0804">Transcription</keyword>
<dbReference type="InterPro" id="IPR011008">
    <property type="entry name" value="Dimeric_a/b-barrel"/>
</dbReference>
<keyword evidence="6" id="KW-1185">Reference proteome</keyword>
<proteinExistence type="predicted"/>
<keyword evidence="2" id="KW-0238">DNA-binding</keyword>
<dbReference type="Pfam" id="PF01037">
    <property type="entry name" value="AsnC_trans_reg"/>
    <property type="match status" value="1"/>
</dbReference>
<dbReference type="Proteomes" id="UP000609121">
    <property type="component" value="Unassembled WGS sequence"/>
</dbReference>
<dbReference type="SUPFAM" id="SSF46785">
    <property type="entry name" value="Winged helix' DNA-binding domain"/>
    <property type="match status" value="1"/>
</dbReference>
<dbReference type="InterPro" id="IPR036388">
    <property type="entry name" value="WH-like_DNA-bd_sf"/>
</dbReference>
<organism evidence="5 6">
    <name type="scientific">Mangrovicoccus algicola</name>
    <dbReference type="NCBI Taxonomy" id="2771008"/>
    <lineage>
        <taxon>Bacteria</taxon>
        <taxon>Pseudomonadati</taxon>
        <taxon>Pseudomonadota</taxon>
        <taxon>Alphaproteobacteria</taxon>
        <taxon>Rhodobacterales</taxon>
        <taxon>Paracoccaceae</taxon>
        <taxon>Mangrovicoccus</taxon>
    </lineage>
</organism>
<keyword evidence="1" id="KW-0805">Transcription regulation</keyword>
<dbReference type="GO" id="GO:0005829">
    <property type="term" value="C:cytosol"/>
    <property type="evidence" value="ECO:0007669"/>
    <property type="project" value="TreeGrafter"/>
</dbReference>
<evidence type="ECO:0000313" key="5">
    <source>
        <dbReference type="EMBL" id="MBE3637630.1"/>
    </source>
</evidence>
<dbReference type="GO" id="GO:0043200">
    <property type="term" value="P:response to amino acid"/>
    <property type="evidence" value="ECO:0007669"/>
    <property type="project" value="TreeGrafter"/>
</dbReference>
<name>A0A8J6YTY6_9RHOB</name>
<dbReference type="InterPro" id="IPR000485">
    <property type="entry name" value="AsnC-type_HTH_dom"/>
</dbReference>